<evidence type="ECO:0000259" key="8">
    <source>
        <dbReference type="PROSITE" id="PS51900"/>
    </source>
</evidence>
<feature type="domain" description="Core-binding (CB)" evidence="8">
    <location>
        <begin position="162"/>
        <end position="242"/>
    </location>
</feature>
<keyword evidence="2" id="KW-0229">DNA integration</keyword>
<evidence type="ECO:0000256" key="5">
    <source>
        <dbReference type="PROSITE-ProRule" id="PRU01248"/>
    </source>
</evidence>
<dbReference type="InterPro" id="IPR044068">
    <property type="entry name" value="CB"/>
</dbReference>
<evidence type="ECO:0000256" key="1">
    <source>
        <dbReference type="ARBA" id="ARBA00008857"/>
    </source>
</evidence>
<sequence>MLYPLSYGGGLCSSILPEGSCSPNSRVFMRNFGSRYAVFSNEIGVRVQKAFSLHTVSNAPKPHRFRPTCRPTRYTLRAANTKRGFVTKAKAKVVKRSAPGEGSFKFDKSTGLWVGRVTLPTGIDGKQHRRKVTSRDEAEGKKKFAAAKREAARGGIQRTSNPTTGAYLMEWLGTVATRPRTKDSYEANLRLYIIPALGKIRILHLGYGDVLKMTQGMTARGLSSTTARTAHTILSTALTAAVNRKVIDWNPAKAILRPKAAVVEGSYLTVAQTTTLLRSNHGDRMEALWALYALTGCREGEGLGLTIDRVDLTPGAEIIDLSWQLQRLRWEHAPGCVDPKTRKAACSGKRGADCPGRHIVTPDGFEMKVLAGALVLTRPKTASSNRMVPLVSPLLELITARVAAATAEHNPLGLLFTGPAHVRKLAGNPFFEGGAPWNPSACNLAWHRALADAGIEEERKPVYSLHSTRHSAVTVLAAMGVPISVRMQITGHASTKAHTGYNHNDELAEAREALKQMGKLFS</sequence>
<evidence type="ECO:0000256" key="2">
    <source>
        <dbReference type="ARBA" id="ARBA00022908"/>
    </source>
</evidence>
<name>A0A4R8VHS3_9MICO</name>
<evidence type="ECO:0000256" key="4">
    <source>
        <dbReference type="ARBA" id="ARBA00023172"/>
    </source>
</evidence>
<dbReference type="InterPro" id="IPR002104">
    <property type="entry name" value="Integrase_catalytic"/>
</dbReference>
<evidence type="ECO:0000259" key="7">
    <source>
        <dbReference type="PROSITE" id="PS51898"/>
    </source>
</evidence>
<feature type="compositionally biased region" description="Basic and acidic residues" evidence="6">
    <location>
        <begin position="133"/>
        <end position="152"/>
    </location>
</feature>
<protein>
    <recommendedName>
        <fullName evidence="11">Site-specific integrase</fullName>
    </recommendedName>
</protein>
<evidence type="ECO:0000313" key="9">
    <source>
        <dbReference type="EMBL" id="TFB81850.1"/>
    </source>
</evidence>
<dbReference type="PANTHER" id="PTHR30629:SF2">
    <property type="entry name" value="PROPHAGE INTEGRASE INTS-RELATED"/>
    <property type="match status" value="1"/>
</dbReference>
<dbReference type="SUPFAM" id="SSF56349">
    <property type="entry name" value="DNA breaking-rejoining enzymes"/>
    <property type="match status" value="1"/>
</dbReference>
<dbReference type="Pfam" id="PF00589">
    <property type="entry name" value="Phage_integrase"/>
    <property type="match status" value="1"/>
</dbReference>
<dbReference type="InterPro" id="IPR010998">
    <property type="entry name" value="Integrase_recombinase_N"/>
</dbReference>
<dbReference type="AlphaFoldDB" id="A0A4R8VHS3"/>
<dbReference type="GO" id="GO:0006310">
    <property type="term" value="P:DNA recombination"/>
    <property type="evidence" value="ECO:0007669"/>
    <property type="project" value="UniProtKB-KW"/>
</dbReference>
<evidence type="ECO:0000256" key="3">
    <source>
        <dbReference type="ARBA" id="ARBA00023125"/>
    </source>
</evidence>
<dbReference type="Gene3D" id="1.10.150.130">
    <property type="match status" value="1"/>
</dbReference>
<evidence type="ECO:0008006" key="11">
    <source>
        <dbReference type="Google" id="ProtNLM"/>
    </source>
</evidence>
<evidence type="ECO:0000313" key="10">
    <source>
        <dbReference type="Proteomes" id="UP000297963"/>
    </source>
</evidence>
<dbReference type="PROSITE" id="PS51898">
    <property type="entry name" value="TYR_RECOMBINASE"/>
    <property type="match status" value="1"/>
</dbReference>
<dbReference type="InterPro" id="IPR011010">
    <property type="entry name" value="DNA_brk_join_enz"/>
</dbReference>
<evidence type="ECO:0000256" key="6">
    <source>
        <dbReference type="SAM" id="MobiDB-lite"/>
    </source>
</evidence>
<keyword evidence="4" id="KW-0233">DNA recombination</keyword>
<dbReference type="Gene3D" id="1.10.443.10">
    <property type="entry name" value="Intergrase catalytic core"/>
    <property type="match status" value="1"/>
</dbReference>
<gene>
    <name evidence="9" type="ORF">E3O11_16370</name>
</gene>
<proteinExistence type="inferred from homology"/>
<dbReference type="InterPro" id="IPR050808">
    <property type="entry name" value="Phage_Integrase"/>
</dbReference>
<dbReference type="InterPro" id="IPR013762">
    <property type="entry name" value="Integrase-like_cat_sf"/>
</dbReference>
<dbReference type="PROSITE" id="PS51900">
    <property type="entry name" value="CB"/>
    <property type="match status" value="1"/>
</dbReference>
<dbReference type="Proteomes" id="UP000297963">
    <property type="component" value="Unassembled WGS sequence"/>
</dbReference>
<keyword evidence="3 5" id="KW-0238">DNA-binding</keyword>
<organism evidence="9 10">
    <name type="scientific">Cryobacterium levicorallinum</name>
    <dbReference type="NCBI Taxonomy" id="995038"/>
    <lineage>
        <taxon>Bacteria</taxon>
        <taxon>Bacillati</taxon>
        <taxon>Actinomycetota</taxon>
        <taxon>Actinomycetes</taxon>
        <taxon>Micrococcales</taxon>
        <taxon>Microbacteriaceae</taxon>
        <taxon>Cryobacterium</taxon>
    </lineage>
</organism>
<comment type="caution">
    <text evidence="9">The sequence shown here is derived from an EMBL/GenBank/DDBJ whole genome shotgun (WGS) entry which is preliminary data.</text>
</comment>
<dbReference type="PANTHER" id="PTHR30629">
    <property type="entry name" value="PROPHAGE INTEGRASE"/>
    <property type="match status" value="1"/>
</dbReference>
<comment type="similarity">
    <text evidence="1">Belongs to the 'phage' integrase family.</text>
</comment>
<feature type="domain" description="Tyr recombinase" evidence="7">
    <location>
        <begin position="263"/>
        <end position="515"/>
    </location>
</feature>
<feature type="region of interest" description="Disordered" evidence="6">
    <location>
        <begin position="125"/>
        <end position="159"/>
    </location>
</feature>
<dbReference type="EMBL" id="SOFE01000029">
    <property type="protein sequence ID" value="TFB81850.1"/>
    <property type="molecule type" value="Genomic_DNA"/>
</dbReference>
<dbReference type="GO" id="GO:0015074">
    <property type="term" value="P:DNA integration"/>
    <property type="evidence" value="ECO:0007669"/>
    <property type="project" value="UniProtKB-KW"/>
</dbReference>
<accession>A0A4R8VHS3</accession>
<reference evidence="9 10" key="1">
    <citation type="submission" date="2019-03" db="EMBL/GenBank/DDBJ databases">
        <title>Genomics of glacier-inhabiting Cryobacterium strains.</title>
        <authorList>
            <person name="Liu Q."/>
            <person name="Xin Y.-H."/>
        </authorList>
    </citation>
    <scope>NUCLEOTIDE SEQUENCE [LARGE SCALE GENOMIC DNA]</scope>
    <source>
        <strain evidence="9 10">Hh34</strain>
    </source>
</reference>
<dbReference type="GO" id="GO:0003677">
    <property type="term" value="F:DNA binding"/>
    <property type="evidence" value="ECO:0007669"/>
    <property type="project" value="UniProtKB-UniRule"/>
</dbReference>